<comment type="caution">
    <text evidence="2">Lacks conserved residue(s) required for the propagation of feature annotation.</text>
</comment>
<dbReference type="STRING" id="46731.A0A3M6U0W5"/>
<dbReference type="EMBL" id="RCHS01002452">
    <property type="protein sequence ID" value="RMX47257.1"/>
    <property type="molecule type" value="Genomic_DNA"/>
</dbReference>
<dbReference type="Gene3D" id="3.40.33.10">
    <property type="entry name" value="CAP"/>
    <property type="match status" value="1"/>
</dbReference>
<dbReference type="InterPro" id="IPR034113">
    <property type="entry name" value="SCP_GAPR1-like"/>
</dbReference>
<feature type="domain" description="ShKT" evidence="4">
    <location>
        <begin position="36"/>
        <end position="72"/>
    </location>
</feature>
<dbReference type="GO" id="GO:0005576">
    <property type="term" value="C:extracellular region"/>
    <property type="evidence" value="ECO:0007669"/>
    <property type="project" value="InterPro"/>
</dbReference>
<evidence type="ECO:0000256" key="3">
    <source>
        <dbReference type="SAM" id="SignalP"/>
    </source>
</evidence>
<dbReference type="SUPFAM" id="SSF55797">
    <property type="entry name" value="PR-1-like"/>
    <property type="match status" value="1"/>
</dbReference>
<protein>
    <recommendedName>
        <fullName evidence="4">ShKT domain-containing protein</fullName>
    </recommendedName>
</protein>
<proteinExistence type="predicted"/>
<dbReference type="GO" id="GO:0090729">
    <property type="term" value="F:toxin activity"/>
    <property type="evidence" value="ECO:0007669"/>
    <property type="project" value="UniProtKB-KW"/>
</dbReference>
<evidence type="ECO:0000256" key="2">
    <source>
        <dbReference type="PROSITE-ProRule" id="PRU01005"/>
    </source>
</evidence>
<dbReference type="SMART" id="SM00254">
    <property type="entry name" value="ShKT"/>
    <property type="match status" value="2"/>
</dbReference>
<dbReference type="FunFam" id="3.40.33.10:FF:000010">
    <property type="entry name" value="Predicted protein"/>
    <property type="match status" value="1"/>
</dbReference>
<accession>A0A3M6U0W5</accession>
<dbReference type="PROSITE" id="PS01009">
    <property type="entry name" value="CRISP_1"/>
    <property type="match status" value="1"/>
</dbReference>
<dbReference type="Pfam" id="PF01549">
    <property type="entry name" value="ShK"/>
    <property type="match status" value="2"/>
</dbReference>
<dbReference type="AlphaFoldDB" id="A0A3M6U0W5"/>
<dbReference type="Gene3D" id="1.10.10.1940">
    <property type="match status" value="1"/>
</dbReference>
<dbReference type="InterPro" id="IPR003582">
    <property type="entry name" value="ShKT_dom"/>
</dbReference>
<keyword evidence="6" id="KW-1185">Reference proteome</keyword>
<dbReference type="SMART" id="SM00198">
    <property type="entry name" value="SCP"/>
    <property type="match status" value="1"/>
</dbReference>
<dbReference type="InterPro" id="IPR018244">
    <property type="entry name" value="Allrgn_V5/Tpx1_CS"/>
</dbReference>
<feature type="disulfide bond" evidence="2">
    <location>
        <begin position="56"/>
        <end position="69"/>
    </location>
</feature>
<reference evidence="5 6" key="1">
    <citation type="journal article" date="2018" name="Sci. Rep.">
        <title>Comparative analysis of the Pocillopora damicornis genome highlights role of immune system in coral evolution.</title>
        <authorList>
            <person name="Cunning R."/>
            <person name="Bay R.A."/>
            <person name="Gillette P."/>
            <person name="Baker A.C."/>
            <person name="Traylor-Knowles N."/>
        </authorList>
    </citation>
    <scope>NUCLEOTIDE SEQUENCE [LARGE SCALE GENOMIC DNA]</scope>
    <source>
        <strain evidence="5">RSMAS</strain>
        <tissue evidence="5">Whole animal</tissue>
    </source>
</reference>
<organism evidence="5 6">
    <name type="scientific">Pocillopora damicornis</name>
    <name type="common">Cauliflower coral</name>
    <name type="synonym">Millepora damicornis</name>
    <dbReference type="NCBI Taxonomy" id="46731"/>
    <lineage>
        <taxon>Eukaryota</taxon>
        <taxon>Metazoa</taxon>
        <taxon>Cnidaria</taxon>
        <taxon>Anthozoa</taxon>
        <taxon>Hexacorallia</taxon>
        <taxon>Scleractinia</taxon>
        <taxon>Astrocoeniina</taxon>
        <taxon>Pocilloporidae</taxon>
        <taxon>Pocillopora</taxon>
    </lineage>
</organism>
<dbReference type="OrthoDB" id="5956976at2759"/>
<dbReference type="PRINTS" id="PR00838">
    <property type="entry name" value="V5ALLERGEN"/>
</dbReference>
<dbReference type="PROSITE" id="PS51670">
    <property type="entry name" value="SHKT"/>
    <property type="match status" value="2"/>
</dbReference>
<name>A0A3M6U0W5_POCDA</name>
<dbReference type="PRINTS" id="PR00837">
    <property type="entry name" value="V5TPXLIKE"/>
</dbReference>
<sequence length="304" mass="33740">MYNLLLGLFLITFQVGCYGAPGPRMNGKQVVKRAVCTEDQLDKNPGCLYWKQSGYCDYEYVKTRCQESCGFCDPPPPQPSSFAIMLQHHMSIASIAYIAGAKACKANENDKKNGCKSWKNQGLCKNGQYHQFMKENCYVTCGYCIAPPTSPPRAMDPDACLKAHNEKRALHPGTPMLVWDDTLAQHAKTWADHLASKGTLEHAENTREGENLYYFGTSGSYVATCDDAVQAWYDEIKDYDYQNPVFSLSTGHFTAVVWKSTTRVGAALAKVVDGGYTKTYVVARYLPQGNTKGRFAENVLPLAS</sequence>
<dbReference type="PANTHER" id="PTHR10334">
    <property type="entry name" value="CYSTEINE-RICH SECRETORY PROTEIN-RELATED"/>
    <property type="match status" value="1"/>
</dbReference>
<evidence type="ECO:0000313" key="6">
    <source>
        <dbReference type="Proteomes" id="UP000275408"/>
    </source>
</evidence>
<feature type="chain" id="PRO_5018020216" description="ShKT domain-containing protein" evidence="3">
    <location>
        <begin position="20"/>
        <end position="304"/>
    </location>
</feature>
<dbReference type="Proteomes" id="UP000275408">
    <property type="component" value="Unassembled WGS sequence"/>
</dbReference>
<dbReference type="InterPro" id="IPR035940">
    <property type="entry name" value="CAP_sf"/>
</dbReference>
<gene>
    <name evidence="5" type="ORF">pdam_00012933</name>
</gene>
<dbReference type="CDD" id="cd05382">
    <property type="entry name" value="CAP_GAPR1-like"/>
    <property type="match status" value="1"/>
</dbReference>
<feature type="domain" description="ShKT" evidence="4">
    <location>
        <begin position="104"/>
        <end position="144"/>
    </location>
</feature>
<evidence type="ECO:0000259" key="4">
    <source>
        <dbReference type="PROSITE" id="PS51670"/>
    </source>
</evidence>
<keyword evidence="3" id="KW-0732">Signal</keyword>
<dbReference type="Pfam" id="PF00188">
    <property type="entry name" value="CAP"/>
    <property type="match status" value="1"/>
</dbReference>
<dbReference type="InterPro" id="IPR001283">
    <property type="entry name" value="CRISP-related"/>
</dbReference>
<evidence type="ECO:0000256" key="1">
    <source>
        <dbReference type="ARBA" id="ARBA00022656"/>
    </source>
</evidence>
<dbReference type="InterPro" id="IPR014044">
    <property type="entry name" value="CAP_dom"/>
</dbReference>
<feature type="signal peptide" evidence="3">
    <location>
        <begin position="1"/>
        <end position="19"/>
    </location>
</feature>
<evidence type="ECO:0000313" key="5">
    <source>
        <dbReference type="EMBL" id="RMX47257.1"/>
    </source>
</evidence>
<dbReference type="InterPro" id="IPR002413">
    <property type="entry name" value="V5_allergen-like"/>
</dbReference>
<keyword evidence="1" id="KW-0800">Toxin</keyword>
<keyword evidence="2" id="KW-1015">Disulfide bond</keyword>
<comment type="caution">
    <text evidence="5">The sequence shown here is derived from an EMBL/GenBank/DDBJ whole genome shotgun (WGS) entry which is preliminary data.</text>
</comment>
<feature type="disulfide bond" evidence="2">
    <location>
        <begin position="47"/>
        <end position="65"/>
    </location>
</feature>